<gene>
    <name evidence="1" type="ORF">COV86_02010</name>
</gene>
<dbReference type="Gene3D" id="3.40.50.1000">
    <property type="entry name" value="HAD superfamily/HAD-like"/>
    <property type="match status" value="1"/>
</dbReference>
<proteinExistence type="predicted"/>
<accession>A0A2H0KMX4</accession>
<organism evidence="1 2">
    <name type="scientific">Candidatus Roizmanbacteria bacterium CG11_big_fil_rev_8_21_14_0_20_35_14</name>
    <dbReference type="NCBI Taxonomy" id="1974855"/>
    <lineage>
        <taxon>Bacteria</taxon>
        <taxon>Candidatus Roizmaniibacteriota</taxon>
    </lineage>
</organism>
<name>A0A2H0KMX4_9BACT</name>
<protein>
    <submittedName>
        <fullName evidence="1">Uncharacterized protein</fullName>
    </submittedName>
</protein>
<comment type="caution">
    <text evidence="1">The sequence shown here is derived from an EMBL/GenBank/DDBJ whole genome shotgun (WGS) entry which is preliminary data.</text>
</comment>
<dbReference type="InterPro" id="IPR023214">
    <property type="entry name" value="HAD_sf"/>
</dbReference>
<dbReference type="AlphaFoldDB" id="A0A2H0KMX4"/>
<evidence type="ECO:0000313" key="1">
    <source>
        <dbReference type="EMBL" id="PIQ72600.1"/>
    </source>
</evidence>
<evidence type="ECO:0000313" key="2">
    <source>
        <dbReference type="Proteomes" id="UP000229570"/>
    </source>
</evidence>
<dbReference type="Proteomes" id="UP000229570">
    <property type="component" value="Unassembled WGS sequence"/>
</dbReference>
<sequence>MIILIFTEGTVLMQGSAKGKTREEIVQQSKEFGIHDYQGYIPVYNAVEKIKKWKNQGATIFYLSSRRVKGEIEAIKNVLQKYDFPDFQNLLYRQQGEDYKDVAERLIPDILVEDNCESIGGEKEMTYSHMSGDTKAKVHSVIVKEFSGIDYLPDNLDQLKTYRA</sequence>
<reference evidence="1 2" key="1">
    <citation type="submission" date="2017-09" db="EMBL/GenBank/DDBJ databases">
        <title>Depth-based differentiation of microbial function through sediment-hosted aquifers and enrichment of novel symbionts in the deep terrestrial subsurface.</title>
        <authorList>
            <person name="Probst A.J."/>
            <person name="Ladd B."/>
            <person name="Jarett J.K."/>
            <person name="Geller-Mcgrath D.E."/>
            <person name="Sieber C.M."/>
            <person name="Emerson J.B."/>
            <person name="Anantharaman K."/>
            <person name="Thomas B.C."/>
            <person name="Malmstrom R."/>
            <person name="Stieglmeier M."/>
            <person name="Klingl A."/>
            <person name="Woyke T."/>
            <person name="Ryan C.M."/>
            <person name="Banfield J.F."/>
        </authorList>
    </citation>
    <scope>NUCLEOTIDE SEQUENCE [LARGE SCALE GENOMIC DNA]</scope>
    <source>
        <strain evidence="1">CG11_big_fil_rev_8_21_14_0_20_35_14</strain>
    </source>
</reference>
<dbReference type="EMBL" id="PCVL01000025">
    <property type="protein sequence ID" value="PIQ72600.1"/>
    <property type="molecule type" value="Genomic_DNA"/>
</dbReference>